<evidence type="ECO:0000259" key="11">
    <source>
        <dbReference type="Pfam" id="PF21621"/>
    </source>
</evidence>
<dbReference type="GO" id="GO:0005975">
    <property type="term" value="P:carbohydrate metabolic process"/>
    <property type="evidence" value="ECO:0007669"/>
    <property type="project" value="UniProtKB-UniRule"/>
</dbReference>
<feature type="binding site" evidence="8">
    <location>
        <position position="98"/>
    </location>
    <ligand>
        <name>Zn(2+)</name>
        <dbReference type="ChEBI" id="CHEBI:29105"/>
    </ligand>
</feature>
<feature type="binding site" evidence="8">
    <location>
        <position position="172"/>
    </location>
    <ligand>
        <name>Zn(2+)</name>
        <dbReference type="ChEBI" id="CHEBI:29105"/>
    </ligand>
</feature>
<dbReference type="GO" id="GO:0004476">
    <property type="term" value="F:mannose-6-phosphate isomerase activity"/>
    <property type="evidence" value="ECO:0007669"/>
    <property type="project" value="UniProtKB-UniRule"/>
</dbReference>
<keyword evidence="6 7" id="KW-0413">Isomerase</keyword>
<evidence type="ECO:0000256" key="4">
    <source>
        <dbReference type="ARBA" id="ARBA00022723"/>
    </source>
</evidence>
<evidence type="ECO:0000313" key="13">
    <source>
        <dbReference type="Proteomes" id="UP001179600"/>
    </source>
</evidence>
<feature type="binding site" evidence="8">
    <location>
        <position position="115"/>
    </location>
    <ligand>
        <name>Zn(2+)</name>
        <dbReference type="ChEBI" id="CHEBI:29105"/>
    </ligand>
</feature>
<dbReference type="InterPro" id="IPR014710">
    <property type="entry name" value="RmlC-like_jellyroll"/>
</dbReference>
<dbReference type="Gene3D" id="2.60.120.10">
    <property type="entry name" value="Jelly Rolls"/>
    <property type="match status" value="2"/>
</dbReference>
<dbReference type="PANTHER" id="PTHR42742:SF3">
    <property type="entry name" value="FRUCTOKINASE"/>
    <property type="match status" value="1"/>
</dbReference>
<feature type="domain" description="Phosphomannose isomerase type I catalytic" evidence="10">
    <location>
        <begin position="6"/>
        <end position="106"/>
    </location>
</feature>
<protein>
    <recommendedName>
        <fullName evidence="3 7">Mannose-6-phosphate isomerase</fullName>
        <ecNumber evidence="3 7">5.3.1.8</ecNumber>
    </recommendedName>
</protein>
<evidence type="ECO:0000259" key="10">
    <source>
        <dbReference type="Pfam" id="PF20511"/>
    </source>
</evidence>
<evidence type="ECO:0000256" key="1">
    <source>
        <dbReference type="ARBA" id="ARBA00000757"/>
    </source>
</evidence>
<dbReference type="AlphaFoldDB" id="A0AAE9XMQ8"/>
<keyword evidence="5 7" id="KW-0862">Zinc</keyword>
<name>A0AAE9XMQ8_9ENTE</name>
<evidence type="ECO:0000256" key="9">
    <source>
        <dbReference type="PIRSR" id="PIRSR036894-2"/>
    </source>
</evidence>
<keyword evidence="4 7" id="KW-0479">Metal-binding</keyword>
<comment type="similarity">
    <text evidence="2 7">Belongs to the mannose-6-phosphate isomerase type 1 family.</text>
</comment>
<dbReference type="CDD" id="cd07010">
    <property type="entry name" value="cupin_PMI_type_I_N_bac"/>
    <property type="match status" value="1"/>
</dbReference>
<dbReference type="PANTHER" id="PTHR42742">
    <property type="entry name" value="TRANSCRIPTIONAL REPRESSOR MPRA"/>
    <property type="match status" value="1"/>
</dbReference>
<gene>
    <name evidence="12" type="primary">manA</name>
    <name evidence="12" type="ORF">PML95_01475</name>
</gene>
<dbReference type="SUPFAM" id="SSF51182">
    <property type="entry name" value="RmlC-like cupins"/>
    <property type="match status" value="1"/>
</dbReference>
<evidence type="ECO:0000313" key="12">
    <source>
        <dbReference type="EMBL" id="WCG22943.1"/>
    </source>
</evidence>
<dbReference type="InterPro" id="IPR014628">
    <property type="entry name" value="Man6P_isomerase_Firm_short"/>
</dbReference>
<dbReference type="InterPro" id="IPR051804">
    <property type="entry name" value="Carb_Metab_Reg_Kinase/Isom"/>
</dbReference>
<feature type="domain" description="Mannose-6-phosphate isomerase cupin" evidence="11">
    <location>
        <begin position="242"/>
        <end position="314"/>
    </location>
</feature>
<dbReference type="Pfam" id="PF21621">
    <property type="entry name" value="MPI_cupin_dom"/>
    <property type="match status" value="1"/>
</dbReference>
<dbReference type="GO" id="GO:0008270">
    <property type="term" value="F:zinc ion binding"/>
    <property type="evidence" value="ECO:0007669"/>
    <property type="project" value="UniProtKB-UniRule"/>
</dbReference>
<evidence type="ECO:0000256" key="5">
    <source>
        <dbReference type="ARBA" id="ARBA00022833"/>
    </source>
</evidence>
<evidence type="ECO:0000256" key="6">
    <source>
        <dbReference type="ARBA" id="ARBA00023235"/>
    </source>
</evidence>
<evidence type="ECO:0000256" key="7">
    <source>
        <dbReference type="PIRNR" id="PIRNR036894"/>
    </source>
</evidence>
<sequence>MKQPLFIKPVLQEKIWGGTKLRDIYGYDIPSETTGECWAISAHKNGMGYVSSPEIYAGISLQELFEKEPVLFAHPSVTEFPLLTKIIDAKEDLSVQVHPDDAYGKSHAGELGKTECWYVISADPGAKIIFGHTAKTREAFAQAIEDGKWSELLVEVPVKAGDFFYVPSGTVHAIGAGVMVLETQQSSDTTYRLYDYDRPDAAGQLRELHIQESIDVTTIPHHVEQPVYEAVQQESSVLTPLIRSDYFNVAHWDVDGVLTLSHEKTYTLVSVLEGEGVIKTEEGEWELIKGIHFIIPATLTEWTFEGNMTLIVATPGPKNS</sequence>
<dbReference type="NCBIfam" id="TIGR00218">
    <property type="entry name" value="manA"/>
    <property type="match status" value="1"/>
</dbReference>
<dbReference type="InterPro" id="IPR011051">
    <property type="entry name" value="RmlC_Cupin_sf"/>
</dbReference>
<dbReference type="RefSeq" id="WP_272163456.1">
    <property type="nucleotide sequence ID" value="NZ_CP116507.1"/>
</dbReference>
<dbReference type="EC" id="5.3.1.8" evidence="3 7"/>
<evidence type="ECO:0000256" key="8">
    <source>
        <dbReference type="PIRSR" id="PIRSR036894-1"/>
    </source>
</evidence>
<dbReference type="InterPro" id="IPR046457">
    <property type="entry name" value="PMI_typeI_cat"/>
</dbReference>
<accession>A0AAE9XMQ8</accession>
<reference evidence="12" key="1">
    <citation type="submission" date="2023-01" db="EMBL/GenBank/DDBJ databases">
        <title>Oxazolidinone resistance genes in florfenicol resistant enterococci from beef cattle and veal calves at slaughter.</title>
        <authorList>
            <person name="Biggel M."/>
        </authorList>
    </citation>
    <scope>NUCLEOTIDE SEQUENCE</scope>
    <source>
        <strain evidence="12">K204-1</strain>
    </source>
</reference>
<evidence type="ECO:0000256" key="2">
    <source>
        <dbReference type="ARBA" id="ARBA00010772"/>
    </source>
</evidence>
<evidence type="ECO:0000256" key="3">
    <source>
        <dbReference type="ARBA" id="ARBA00011956"/>
    </source>
</evidence>
<dbReference type="PIRSF" id="PIRSF036894">
    <property type="entry name" value="PMI_Firm_short"/>
    <property type="match status" value="1"/>
</dbReference>
<dbReference type="InterPro" id="IPR001250">
    <property type="entry name" value="Man6P_Isoase-1"/>
</dbReference>
<comment type="catalytic activity">
    <reaction evidence="1 7">
        <text>D-mannose 6-phosphate = D-fructose 6-phosphate</text>
        <dbReference type="Rhea" id="RHEA:12356"/>
        <dbReference type="ChEBI" id="CHEBI:58735"/>
        <dbReference type="ChEBI" id="CHEBI:61527"/>
        <dbReference type="EC" id="5.3.1.8"/>
    </reaction>
</comment>
<comment type="cofactor">
    <cofactor evidence="8">
        <name>Zn(2+)</name>
        <dbReference type="ChEBI" id="CHEBI:29105"/>
    </cofactor>
    <text evidence="8">Binds 1 zinc ion per subunit.</text>
</comment>
<dbReference type="Proteomes" id="UP001179600">
    <property type="component" value="Chromosome"/>
</dbReference>
<proteinExistence type="inferred from homology"/>
<feature type="active site" evidence="9">
    <location>
        <position position="192"/>
    </location>
</feature>
<dbReference type="EMBL" id="CP116507">
    <property type="protein sequence ID" value="WCG22943.1"/>
    <property type="molecule type" value="Genomic_DNA"/>
</dbReference>
<dbReference type="InterPro" id="IPR049071">
    <property type="entry name" value="MPI_cupin_dom"/>
</dbReference>
<organism evidence="12 13">
    <name type="scientific">Vagococcus lutrae</name>
    <dbReference type="NCBI Taxonomy" id="81947"/>
    <lineage>
        <taxon>Bacteria</taxon>
        <taxon>Bacillati</taxon>
        <taxon>Bacillota</taxon>
        <taxon>Bacilli</taxon>
        <taxon>Lactobacillales</taxon>
        <taxon>Enterococcaceae</taxon>
        <taxon>Vagococcus</taxon>
    </lineage>
</organism>
<dbReference type="Pfam" id="PF20511">
    <property type="entry name" value="PMI_typeI_cat"/>
    <property type="match status" value="1"/>
</dbReference>